<keyword evidence="2" id="KW-0547">Nucleotide-binding</keyword>
<dbReference type="Gene3D" id="3.90.320.10">
    <property type="match status" value="1"/>
</dbReference>
<dbReference type="eggNOG" id="COG1074">
    <property type="taxonomic scope" value="Bacteria"/>
</dbReference>
<dbReference type="HOGENOM" id="CLU_089239_0_0_0"/>
<keyword evidence="2" id="KW-0378">Hydrolase</keyword>
<dbReference type="GO" id="GO:0006281">
    <property type="term" value="P:DNA repair"/>
    <property type="evidence" value="ECO:0007669"/>
    <property type="project" value="UniProtKB-KW"/>
</dbReference>
<evidence type="ECO:0000256" key="1">
    <source>
        <dbReference type="ARBA" id="ARBA00022763"/>
    </source>
</evidence>
<keyword evidence="3" id="KW-0234">DNA repair</keyword>
<dbReference type="OrthoDB" id="2987292at2"/>
<dbReference type="GO" id="GO:0004386">
    <property type="term" value="F:helicase activity"/>
    <property type="evidence" value="ECO:0007669"/>
    <property type="project" value="UniProtKB-KW"/>
</dbReference>
<protein>
    <recommendedName>
        <fullName evidence="4">PD-(D/E)XK endonuclease-like domain-containing protein</fullName>
    </recommendedName>
</protein>
<keyword evidence="2" id="KW-0347">Helicase</keyword>
<name>I0I2G3_CALAS</name>
<accession>I0I2G3</accession>
<evidence type="ECO:0000256" key="2">
    <source>
        <dbReference type="ARBA" id="ARBA00022806"/>
    </source>
</evidence>
<evidence type="ECO:0000313" key="5">
    <source>
        <dbReference type="EMBL" id="BAL99450.1"/>
    </source>
</evidence>
<evidence type="ECO:0000256" key="3">
    <source>
        <dbReference type="ARBA" id="ARBA00023204"/>
    </source>
</evidence>
<dbReference type="PATRIC" id="fig|926550.5.peg.1489"/>
<sequence length="203" mass="22893">MKSCTKGRIFAIEGIVDIVRADERVVMYDIKTHDTAAVRANIEEHERQLNVYAHIWQNLRGQRLDETAVICTQLPETLKRAIAMGDERRIEVELAQWEPVISVPFEPEHVAETVVEFGAVVDQIEDGCFAPADLTTLQGRLPGTTRTFASAICQRCDARFSCASYRDYARSASHGVEARLRQYFEDFGDDGEQEERIISGLAD</sequence>
<dbReference type="Proteomes" id="UP000007880">
    <property type="component" value="Chromosome"/>
</dbReference>
<feature type="domain" description="PD-(D/E)XK endonuclease-like" evidence="4">
    <location>
        <begin position="10"/>
        <end position="162"/>
    </location>
</feature>
<dbReference type="InterPro" id="IPR038726">
    <property type="entry name" value="PDDEXK_AddAB-type"/>
</dbReference>
<evidence type="ECO:0000313" key="6">
    <source>
        <dbReference type="Proteomes" id="UP000007880"/>
    </source>
</evidence>
<keyword evidence="1" id="KW-0227">DNA damage</keyword>
<evidence type="ECO:0000259" key="4">
    <source>
        <dbReference type="Pfam" id="PF12705"/>
    </source>
</evidence>
<dbReference type="KEGG" id="cap:CLDAP_14110"/>
<organism evidence="5 6">
    <name type="scientific">Caldilinea aerophila (strain DSM 14535 / JCM 11387 / NBRC 104270 / STL-6-O1)</name>
    <dbReference type="NCBI Taxonomy" id="926550"/>
    <lineage>
        <taxon>Bacteria</taxon>
        <taxon>Bacillati</taxon>
        <taxon>Chloroflexota</taxon>
        <taxon>Caldilineae</taxon>
        <taxon>Caldilineales</taxon>
        <taxon>Caldilineaceae</taxon>
        <taxon>Caldilinea</taxon>
    </lineage>
</organism>
<gene>
    <name evidence="5" type="ordered locus">CLDAP_14110</name>
</gene>
<dbReference type="RefSeq" id="WP_014432689.1">
    <property type="nucleotide sequence ID" value="NC_017079.1"/>
</dbReference>
<dbReference type="Pfam" id="PF12705">
    <property type="entry name" value="PDDEXK_1"/>
    <property type="match status" value="1"/>
</dbReference>
<dbReference type="STRING" id="926550.CLDAP_14110"/>
<reference evidence="5 6" key="1">
    <citation type="submission" date="2012-02" db="EMBL/GenBank/DDBJ databases">
        <title>Complete genome sequence of Caldilinea aerophila DSM 14535 (= NBRC 102666).</title>
        <authorList>
            <person name="Oguchi A."/>
            <person name="Hosoyama A."/>
            <person name="Sekine M."/>
            <person name="Fukai R."/>
            <person name="Kato Y."/>
            <person name="Nakamura S."/>
            <person name="Hanada S."/>
            <person name="Yamazaki S."/>
            <person name="Fujita N."/>
        </authorList>
    </citation>
    <scope>NUCLEOTIDE SEQUENCE [LARGE SCALE GENOMIC DNA]</scope>
    <source>
        <strain evidence="6">DSM 14535 / JCM 11387 / NBRC 104270 / STL-6-O1</strain>
    </source>
</reference>
<dbReference type="EMBL" id="AP012337">
    <property type="protein sequence ID" value="BAL99450.1"/>
    <property type="molecule type" value="Genomic_DNA"/>
</dbReference>
<keyword evidence="6" id="KW-1185">Reference proteome</keyword>
<keyword evidence="2" id="KW-0067">ATP-binding</keyword>
<proteinExistence type="predicted"/>
<dbReference type="InterPro" id="IPR011604">
    <property type="entry name" value="PDDEXK-like_dom_sf"/>
</dbReference>
<dbReference type="AlphaFoldDB" id="I0I2G3"/>